<dbReference type="EMBL" id="LSMT01001153">
    <property type="protein sequence ID" value="PFX12862.1"/>
    <property type="molecule type" value="Genomic_DNA"/>
</dbReference>
<keyword evidence="2" id="KW-1185">Reference proteome</keyword>
<evidence type="ECO:0000313" key="2">
    <source>
        <dbReference type="Proteomes" id="UP000225706"/>
    </source>
</evidence>
<dbReference type="Proteomes" id="UP000225706">
    <property type="component" value="Unassembled WGS sequence"/>
</dbReference>
<organism evidence="1 2">
    <name type="scientific">Stylophora pistillata</name>
    <name type="common">Smooth cauliflower coral</name>
    <dbReference type="NCBI Taxonomy" id="50429"/>
    <lineage>
        <taxon>Eukaryota</taxon>
        <taxon>Metazoa</taxon>
        <taxon>Cnidaria</taxon>
        <taxon>Anthozoa</taxon>
        <taxon>Hexacorallia</taxon>
        <taxon>Scleractinia</taxon>
        <taxon>Astrocoeniina</taxon>
        <taxon>Pocilloporidae</taxon>
        <taxon>Stylophora</taxon>
    </lineage>
</organism>
<reference evidence="2" key="1">
    <citation type="journal article" date="2017" name="bioRxiv">
        <title>Comparative analysis of the genomes of Stylophora pistillata and Acropora digitifera provides evidence for extensive differences between species of corals.</title>
        <authorList>
            <person name="Voolstra C.R."/>
            <person name="Li Y."/>
            <person name="Liew Y.J."/>
            <person name="Baumgarten S."/>
            <person name="Zoccola D."/>
            <person name="Flot J.-F."/>
            <person name="Tambutte S."/>
            <person name="Allemand D."/>
            <person name="Aranda M."/>
        </authorList>
    </citation>
    <scope>NUCLEOTIDE SEQUENCE [LARGE SCALE GENOMIC DNA]</scope>
</reference>
<evidence type="ECO:0008006" key="3">
    <source>
        <dbReference type="Google" id="ProtNLM"/>
    </source>
</evidence>
<accession>A0A2B4R9F4</accession>
<protein>
    <recommendedName>
        <fullName evidence="3">Reverse transcriptase domain-containing protein</fullName>
    </recommendedName>
</protein>
<gene>
    <name evidence="1" type="ORF">AWC38_SpisGene23110</name>
</gene>
<proteinExistence type="predicted"/>
<sequence length="300" mass="34651">MSSRDPPWMSPLVKSLLKKKPRSRKGGGRDLAELTEKIGRLIAENRRALASGKLGSLAWWRKVDRLSMRRDKSRCEPDKDFIICLDDYFGDICFDREYSEPVPAEIDANTPAPQLSTFQVFIALTRRKRTATGPDGIPFWIWKDYAEIFTPVIENLLNMSLARQIWPSRWKEANINPLPKVETPVEYADFRGNNVIPVIARTFERTVYNIFNKRRLEQHLNHSQFAYRSEIDGYRDIFLFKYADDSTVLVTITKDSPDISDIALSKFMDWTVANGMHCNTTCLYSVSHLLKVLPVLLIMK</sequence>
<evidence type="ECO:0000313" key="1">
    <source>
        <dbReference type="EMBL" id="PFX12862.1"/>
    </source>
</evidence>
<dbReference type="OrthoDB" id="5985491at2759"/>
<dbReference type="PANTHER" id="PTHR47510">
    <property type="entry name" value="REVERSE TRANSCRIPTASE DOMAIN-CONTAINING PROTEIN"/>
    <property type="match status" value="1"/>
</dbReference>
<dbReference type="PANTHER" id="PTHR47510:SF3">
    <property type="entry name" value="ENDO_EXONUCLEASE_PHOSPHATASE DOMAIN-CONTAINING PROTEIN"/>
    <property type="match status" value="1"/>
</dbReference>
<comment type="caution">
    <text evidence="1">The sequence shown here is derived from an EMBL/GenBank/DDBJ whole genome shotgun (WGS) entry which is preliminary data.</text>
</comment>
<name>A0A2B4R9F4_STYPI</name>
<dbReference type="AlphaFoldDB" id="A0A2B4R9F4"/>